<evidence type="ECO:0000313" key="5">
    <source>
        <dbReference type="Proteomes" id="UP001174677"/>
    </source>
</evidence>
<dbReference type="EMBL" id="JARPOI010000010">
    <property type="protein sequence ID" value="KAJ9169667.1"/>
    <property type="molecule type" value="Genomic_DNA"/>
</dbReference>
<evidence type="ECO:0000256" key="1">
    <source>
        <dbReference type="ARBA" id="ARBA00008828"/>
    </source>
</evidence>
<comment type="similarity">
    <text evidence="1">Belongs to the IFRD family.</text>
</comment>
<keyword evidence="5" id="KW-1185">Reference proteome</keyword>
<evidence type="ECO:0000259" key="3">
    <source>
        <dbReference type="Pfam" id="PF05004"/>
    </source>
</evidence>
<sequence length="451" mass="51095">MKSCTRNQRSKYVGGGVGDGETISDKGETRNKHSTSGKPSNGRMGSCISDRKGVFVIDSDGDESFQSAPRTLQDLLIQLSGKGKSRTKGEEALVVIVQALTMELEVDFVENNFATLLYRCLRCVKKGSDIEVELASQAISLLGMILRDEDCAYEVYKDSFPVLSQVLESGSKKLKILECLAIVTFFGEKNDETQKAMQIIWKRILKADCNTKNSVSALAAGISAWSFLLTRGWRLSHKYWRDAISFLSNLLEEANKSVFLAAAEALALIFEIDCLDKLSTEAKNSDLISAKDHNWFKQNLKDYITQKLRCQAKKESEDSAKKEARIDFLKFFEDCNKFLEPCARIGEDVLKLLTWSKRVQLNFIKIFLGEDGFFTPRREKSTGNGLYTPKREEITIRFFRPRLQQEDEDGSLLPFVSNEKKLLLKKMNMSPNSFLNKARTRLLNKKRMLAD</sequence>
<reference evidence="4 5" key="1">
    <citation type="journal article" date="2023" name="Plant Biotechnol. J.">
        <title>Chromosome-level wild Hevea brasiliensis genome provides new tools for genomic-assisted breeding and valuable loci to elevate rubber yield.</title>
        <authorList>
            <person name="Cheng H."/>
            <person name="Song X."/>
            <person name="Hu Y."/>
            <person name="Wu T."/>
            <person name="Yang Q."/>
            <person name="An Z."/>
            <person name="Feng S."/>
            <person name="Deng Z."/>
            <person name="Wu W."/>
            <person name="Zeng X."/>
            <person name="Tu M."/>
            <person name="Wang X."/>
            <person name="Huang H."/>
        </authorList>
    </citation>
    <scope>NUCLEOTIDE SEQUENCE [LARGE SCALE GENOMIC DNA]</scope>
    <source>
        <strain evidence="4">MT/VB/25A 57/8</strain>
    </source>
</reference>
<dbReference type="InterPro" id="IPR007701">
    <property type="entry name" value="Interferon-rel_develop_reg_N"/>
</dbReference>
<dbReference type="Pfam" id="PF05004">
    <property type="entry name" value="IFRD"/>
    <property type="match status" value="1"/>
</dbReference>
<evidence type="ECO:0000256" key="2">
    <source>
        <dbReference type="SAM" id="MobiDB-lite"/>
    </source>
</evidence>
<dbReference type="InterPro" id="IPR039777">
    <property type="entry name" value="IFRD"/>
</dbReference>
<dbReference type="InterPro" id="IPR016024">
    <property type="entry name" value="ARM-type_fold"/>
</dbReference>
<dbReference type="Proteomes" id="UP001174677">
    <property type="component" value="Chromosome 10"/>
</dbReference>
<comment type="caution">
    <text evidence="4">The sequence shown here is derived from an EMBL/GenBank/DDBJ whole genome shotgun (WGS) entry which is preliminary data.</text>
</comment>
<protein>
    <recommendedName>
        <fullName evidence="3">Interferon-related developmental regulator N-terminal domain-containing protein</fullName>
    </recommendedName>
</protein>
<dbReference type="PANTHER" id="PTHR12354:SF1">
    <property type="entry name" value="INTERFERON-RELATED DEVELOPMENTAL REGULATOR 1"/>
    <property type="match status" value="1"/>
</dbReference>
<feature type="region of interest" description="Disordered" evidence="2">
    <location>
        <begin position="1"/>
        <end position="45"/>
    </location>
</feature>
<evidence type="ECO:0000313" key="4">
    <source>
        <dbReference type="EMBL" id="KAJ9169667.1"/>
    </source>
</evidence>
<dbReference type="PANTHER" id="PTHR12354">
    <property type="entry name" value="INTERFERON-RELATED DEVELOPMENTAL REGULATOR"/>
    <property type="match status" value="1"/>
</dbReference>
<dbReference type="SUPFAM" id="SSF48371">
    <property type="entry name" value="ARM repeat"/>
    <property type="match status" value="1"/>
</dbReference>
<proteinExistence type="inferred from homology"/>
<feature type="domain" description="Interferon-related developmental regulator N-terminal" evidence="3">
    <location>
        <begin position="60"/>
        <end position="323"/>
    </location>
</feature>
<name>A0ABQ9LNW1_HEVBR</name>
<gene>
    <name evidence="4" type="ORF">P3X46_017829</name>
</gene>
<organism evidence="4 5">
    <name type="scientific">Hevea brasiliensis</name>
    <name type="common">Para rubber tree</name>
    <name type="synonym">Siphonia brasiliensis</name>
    <dbReference type="NCBI Taxonomy" id="3981"/>
    <lineage>
        <taxon>Eukaryota</taxon>
        <taxon>Viridiplantae</taxon>
        <taxon>Streptophyta</taxon>
        <taxon>Embryophyta</taxon>
        <taxon>Tracheophyta</taxon>
        <taxon>Spermatophyta</taxon>
        <taxon>Magnoliopsida</taxon>
        <taxon>eudicotyledons</taxon>
        <taxon>Gunneridae</taxon>
        <taxon>Pentapetalae</taxon>
        <taxon>rosids</taxon>
        <taxon>fabids</taxon>
        <taxon>Malpighiales</taxon>
        <taxon>Euphorbiaceae</taxon>
        <taxon>Crotonoideae</taxon>
        <taxon>Micrandreae</taxon>
        <taxon>Hevea</taxon>
    </lineage>
</organism>
<accession>A0ABQ9LNW1</accession>